<dbReference type="Pfam" id="PF00158">
    <property type="entry name" value="Sigma54_activat"/>
    <property type="match status" value="1"/>
</dbReference>
<dbReference type="Gene3D" id="3.40.50.2300">
    <property type="match status" value="1"/>
</dbReference>
<evidence type="ECO:0000256" key="6">
    <source>
        <dbReference type="PROSITE-ProRule" id="PRU00169"/>
    </source>
</evidence>
<evidence type="ECO:0000259" key="8">
    <source>
        <dbReference type="PROSITE" id="PS50110"/>
    </source>
</evidence>
<dbReference type="Gene3D" id="3.40.50.300">
    <property type="entry name" value="P-loop containing nucleotide triphosphate hydrolases"/>
    <property type="match status" value="1"/>
</dbReference>
<dbReference type="PROSITE" id="PS50110">
    <property type="entry name" value="RESPONSE_REGULATORY"/>
    <property type="match status" value="1"/>
</dbReference>
<keyword evidence="3" id="KW-0805">Transcription regulation</keyword>
<dbReference type="GO" id="GO:0043565">
    <property type="term" value="F:sequence-specific DNA binding"/>
    <property type="evidence" value="ECO:0007669"/>
    <property type="project" value="InterPro"/>
</dbReference>
<dbReference type="SUPFAM" id="SSF46689">
    <property type="entry name" value="Homeodomain-like"/>
    <property type="match status" value="1"/>
</dbReference>
<organism evidence="9 10">
    <name type="scientific">Blastopirellula sediminis</name>
    <dbReference type="NCBI Taxonomy" id="2894196"/>
    <lineage>
        <taxon>Bacteria</taxon>
        <taxon>Pseudomonadati</taxon>
        <taxon>Planctomycetota</taxon>
        <taxon>Planctomycetia</taxon>
        <taxon>Pirellulales</taxon>
        <taxon>Pirellulaceae</taxon>
        <taxon>Blastopirellula</taxon>
    </lineage>
</organism>
<proteinExistence type="predicted"/>
<dbReference type="GO" id="GO:0006355">
    <property type="term" value="P:regulation of DNA-templated transcription"/>
    <property type="evidence" value="ECO:0007669"/>
    <property type="project" value="InterPro"/>
</dbReference>
<gene>
    <name evidence="9" type="ORF">LOC68_10795</name>
</gene>
<evidence type="ECO:0000313" key="10">
    <source>
        <dbReference type="Proteomes" id="UP001139103"/>
    </source>
</evidence>
<dbReference type="PROSITE" id="PS00675">
    <property type="entry name" value="SIGMA54_INTERACT_1"/>
    <property type="match status" value="1"/>
</dbReference>
<comment type="caution">
    <text evidence="9">The sequence shown here is derived from an EMBL/GenBank/DDBJ whole genome shotgun (WGS) entry which is preliminary data.</text>
</comment>
<dbReference type="AlphaFoldDB" id="A0A9X1SGE1"/>
<sequence>MISTNRFCHLHASRVLVVDGDPNVRHAVKQLLAENQAEVDEVASVEEAVSKLELCEYDVILLDVGDGDEASLDLFLQLKGKGGCEVVCVSGDATIESAVALIKLGAFEFLTKPLKMVRLQQVLNDAVLATGRRRSPLSFPFRHDRPQPLMVGQSPSMQEVFRLIKLAGPTDRPILIQGESGTGKELVARALHNVSGRAGRNMVVVNCAALPESLLESELFGHEKGAFTGASAAKPGLFETADGGTLFIDEIGEMTGGVQAKLLRVLEDGTYRRVGATKERHANVRLVTATNRDLKREVREGRFREDLYYRIDVMRLELPPLRQRGDDVTLLTHHFMGNDWQIESDALQAIERFDWPGNIRQLINAIERAKILADRQTIQLQNLPAEVAGGKPEAPVRLPTKNFDLESLRKQCVQEVMSRENGNKVRAARALGISRRCLYRLLEKYDMA</sequence>
<dbReference type="SMART" id="SM00448">
    <property type="entry name" value="REC"/>
    <property type="match status" value="1"/>
</dbReference>
<evidence type="ECO:0000256" key="2">
    <source>
        <dbReference type="ARBA" id="ARBA00022840"/>
    </source>
</evidence>
<dbReference type="PROSITE" id="PS50045">
    <property type="entry name" value="SIGMA54_INTERACT_4"/>
    <property type="match status" value="1"/>
</dbReference>
<dbReference type="Proteomes" id="UP001139103">
    <property type="component" value="Unassembled WGS sequence"/>
</dbReference>
<dbReference type="InterPro" id="IPR009057">
    <property type="entry name" value="Homeodomain-like_sf"/>
</dbReference>
<protein>
    <submittedName>
        <fullName evidence="9">Sigma-54 dependent transcriptional regulator</fullName>
    </submittedName>
</protein>
<evidence type="ECO:0000259" key="7">
    <source>
        <dbReference type="PROSITE" id="PS50045"/>
    </source>
</evidence>
<dbReference type="PRINTS" id="PR01590">
    <property type="entry name" value="HTHFIS"/>
</dbReference>
<dbReference type="Pfam" id="PF25601">
    <property type="entry name" value="AAA_lid_14"/>
    <property type="match status" value="1"/>
</dbReference>
<evidence type="ECO:0000256" key="5">
    <source>
        <dbReference type="ARBA" id="ARBA00023163"/>
    </source>
</evidence>
<feature type="domain" description="Response regulatory" evidence="8">
    <location>
        <begin position="14"/>
        <end position="127"/>
    </location>
</feature>
<evidence type="ECO:0000256" key="3">
    <source>
        <dbReference type="ARBA" id="ARBA00023015"/>
    </source>
</evidence>
<dbReference type="GO" id="GO:0000160">
    <property type="term" value="P:phosphorelay signal transduction system"/>
    <property type="evidence" value="ECO:0007669"/>
    <property type="project" value="InterPro"/>
</dbReference>
<keyword evidence="5" id="KW-0804">Transcription</keyword>
<keyword evidence="1" id="KW-0547">Nucleotide-binding</keyword>
<dbReference type="InterPro" id="IPR025662">
    <property type="entry name" value="Sigma_54_int_dom_ATP-bd_1"/>
</dbReference>
<dbReference type="Pfam" id="PF02954">
    <property type="entry name" value="HTH_8"/>
    <property type="match status" value="1"/>
</dbReference>
<dbReference type="InterPro" id="IPR025943">
    <property type="entry name" value="Sigma_54_int_dom_ATP-bd_2"/>
</dbReference>
<dbReference type="EMBL" id="JAJKFT010000004">
    <property type="protein sequence ID" value="MCC9628887.1"/>
    <property type="molecule type" value="Genomic_DNA"/>
</dbReference>
<dbReference type="PANTHER" id="PTHR32071">
    <property type="entry name" value="TRANSCRIPTIONAL REGULATORY PROTEIN"/>
    <property type="match status" value="1"/>
</dbReference>
<evidence type="ECO:0000256" key="1">
    <source>
        <dbReference type="ARBA" id="ARBA00022741"/>
    </source>
</evidence>
<dbReference type="InterPro" id="IPR058031">
    <property type="entry name" value="AAA_lid_NorR"/>
</dbReference>
<accession>A0A9X1SGE1</accession>
<feature type="domain" description="Sigma-54 factor interaction" evidence="7">
    <location>
        <begin position="150"/>
        <end position="371"/>
    </location>
</feature>
<dbReference type="SUPFAM" id="SSF52540">
    <property type="entry name" value="P-loop containing nucleoside triphosphate hydrolases"/>
    <property type="match status" value="1"/>
</dbReference>
<feature type="modified residue" description="4-aspartylphosphate" evidence="6">
    <location>
        <position position="63"/>
    </location>
</feature>
<dbReference type="InterPro" id="IPR025944">
    <property type="entry name" value="Sigma_54_int_dom_CS"/>
</dbReference>
<dbReference type="InterPro" id="IPR011006">
    <property type="entry name" value="CheY-like_superfamily"/>
</dbReference>
<keyword evidence="2" id="KW-0067">ATP-binding</keyword>
<name>A0A9X1SGE1_9BACT</name>
<dbReference type="Pfam" id="PF00072">
    <property type="entry name" value="Response_reg"/>
    <property type="match status" value="1"/>
</dbReference>
<evidence type="ECO:0000313" key="9">
    <source>
        <dbReference type="EMBL" id="MCC9628887.1"/>
    </source>
</evidence>
<keyword evidence="4" id="KW-0238">DNA-binding</keyword>
<evidence type="ECO:0000256" key="4">
    <source>
        <dbReference type="ARBA" id="ARBA00023125"/>
    </source>
</evidence>
<dbReference type="RefSeq" id="WP_230218389.1">
    <property type="nucleotide sequence ID" value="NZ_JAJKFT010000004.1"/>
</dbReference>
<keyword evidence="10" id="KW-1185">Reference proteome</keyword>
<reference evidence="9" key="1">
    <citation type="submission" date="2021-11" db="EMBL/GenBank/DDBJ databases">
        <title>Genome sequence.</title>
        <authorList>
            <person name="Sun Q."/>
        </authorList>
    </citation>
    <scope>NUCLEOTIDE SEQUENCE</scope>
    <source>
        <strain evidence="9">JC732</strain>
    </source>
</reference>
<dbReference type="CDD" id="cd00009">
    <property type="entry name" value="AAA"/>
    <property type="match status" value="1"/>
</dbReference>
<dbReference type="PROSITE" id="PS00688">
    <property type="entry name" value="SIGMA54_INTERACT_3"/>
    <property type="match status" value="1"/>
</dbReference>
<dbReference type="PROSITE" id="PS00676">
    <property type="entry name" value="SIGMA54_INTERACT_2"/>
    <property type="match status" value="1"/>
</dbReference>
<dbReference type="InterPro" id="IPR002078">
    <property type="entry name" value="Sigma_54_int"/>
</dbReference>
<dbReference type="InterPro" id="IPR002197">
    <property type="entry name" value="HTH_Fis"/>
</dbReference>
<dbReference type="SMART" id="SM00382">
    <property type="entry name" value="AAA"/>
    <property type="match status" value="1"/>
</dbReference>
<dbReference type="Gene3D" id="1.10.8.60">
    <property type="match status" value="1"/>
</dbReference>
<dbReference type="InterPro" id="IPR027417">
    <property type="entry name" value="P-loop_NTPase"/>
</dbReference>
<keyword evidence="6" id="KW-0597">Phosphoprotein</keyword>
<dbReference type="Gene3D" id="1.10.10.60">
    <property type="entry name" value="Homeodomain-like"/>
    <property type="match status" value="1"/>
</dbReference>
<dbReference type="PANTHER" id="PTHR32071:SF100">
    <property type="entry name" value="RESPONSE REGULATOR PROTEIN PILR"/>
    <property type="match status" value="1"/>
</dbReference>
<dbReference type="InterPro" id="IPR003593">
    <property type="entry name" value="AAA+_ATPase"/>
</dbReference>
<dbReference type="FunFam" id="3.40.50.300:FF:000006">
    <property type="entry name" value="DNA-binding transcriptional regulator NtrC"/>
    <property type="match status" value="1"/>
</dbReference>
<dbReference type="InterPro" id="IPR001789">
    <property type="entry name" value="Sig_transdc_resp-reg_receiver"/>
</dbReference>
<dbReference type="GO" id="GO:0005524">
    <property type="term" value="F:ATP binding"/>
    <property type="evidence" value="ECO:0007669"/>
    <property type="project" value="UniProtKB-KW"/>
</dbReference>
<dbReference type="SUPFAM" id="SSF52172">
    <property type="entry name" value="CheY-like"/>
    <property type="match status" value="1"/>
</dbReference>